<evidence type="ECO:0000313" key="1">
    <source>
        <dbReference type="EMBL" id="QIM15550.1"/>
    </source>
</evidence>
<dbReference type="AlphaFoldDB" id="A0A6G8FGG9"/>
<keyword evidence="2" id="KW-1185">Reference proteome</keyword>
<evidence type="ECO:0000313" key="2">
    <source>
        <dbReference type="Proteomes" id="UP000501387"/>
    </source>
</evidence>
<sequence>MRAESTREARDPWGVITHAVRITCIYEKRAQGLLCSVHQARRPHISSFHDPDRFSTRAHPIVDDHPVLAAIDERYNRAEEAEDTSTPVLVAVARAIELLVLLGWPADVAQSGVEQIRDALMRTGARHTAYESLRHDKQVRVLLDIPAPSWMALRGRCSGTQNPCMPPPMPGAVC</sequence>
<proteinExistence type="predicted"/>
<name>A0A6G8FGG9_9MICO</name>
<dbReference type="KEGG" id="lins:G7067_02595"/>
<protein>
    <submittedName>
        <fullName evidence="1">Uncharacterized protein</fullName>
    </submittedName>
</protein>
<reference evidence="1 2" key="1">
    <citation type="submission" date="2020-03" db="EMBL/GenBank/DDBJ databases">
        <title>Leucobacter sp. nov., isolated from beetles.</title>
        <authorList>
            <person name="Hyun D.-W."/>
            <person name="Bae J.-W."/>
        </authorList>
    </citation>
    <scope>NUCLEOTIDE SEQUENCE [LARGE SCALE GENOMIC DNA]</scope>
    <source>
        <strain evidence="1 2">HDW9B</strain>
    </source>
</reference>
<dbReference type="Proteomes" id="UP000501387">
    <property type="component" value="Chromosome"/>
</dbReference>
<organism evidence="1 2">
    <name type="scientific">Leucobacter insecticola</name>
    <dbReference type="NCBI Taxonomy" id="2714934"/>
    <lineage>
        <taxon>Bacteria</taxon>
        <taxon>Bacillati</taxon>
        <taxon>Actinomycetota</taxon>
        <taxon>Actinomycetes</taxon>
        <taxon>Micrococcales</taxon>
        <taxon>Microbacteriaceae</taxon>
        <taxon>Leucobacter</taxon>
    </lineage>
</organism>
<dbReference type="EMBL" id="CP049934">
    <property type="protein sequence ID" value="QIM15550.1"/>
    <property type="molecule type" value="Genomic_DNA"/>
</dbReference>
<dbReference type="RefSeq" id="WP_166321747.1">
    <property type="nucleotide sequence ID" value="NZ_CP049934.1"/>
</dbReference>
<gene>
    <name evidence="1" type="ORF">G7067_02595</name>
</gene>
<accession>A0A6G8FGG9</accession>